<dbReference type="PANTHER" id="PTHR34135">
    <property type="entry name" value="LYSOZYME"/>
    <property type="match status" value="1"/>
</dbReference>
<dbReference type="PROSITE" id="PS51257">
    <property type="entry name" value="PROKAR_LIPOPROTEIN"/>
    <property type="match status" value="1"/>
</dbReference>
<evidence type="ECO:0000313" key="7">
    <source>
        <dbReference type="Proteomes" id="UP000016600"/>
    </source>
</evidence>
<dbReference type="SMART" id="SM00698">
    <property type="entry name" value="MORN"/>
    <property type="match status" value="4"/>
</dbReference>
<evidence type="ECO:0000256" key="1">
    <source>
        <dbReference type="ARBA" id="ARBA00010646"/>
    </source>
</evidence>
<comment type="similarity">
    <text evidence="1">Belongs to the glycosyl hydrolase 25 family.</text>
</comment>
<name>U2KXF9_9BACT</name>
<proteinExistence type="inferred from homology"/>
<keyword evidence="5" id="KW-0732">Signal</keyword>
<evidence type="ECO:0000256" key="2">
    <source>
        <dbReference type="ARBA" id="ARBA00022737"/>
    </source>
</evidence>
<dbReference type="GO" id="GO:0009253">
    <property type="term" value="P:peptidoglycan catabolic process"/>
    <property type="evidence" value="ECO:0007669"/>
    <property type="project" value="InterPro"/>
</dbReference>
<keyword evidence="3 6" id="KW-0378">Hydrolase</keyword>
<dbReference type="InterPro" id="IPR002053">
    <property type="entry name" value="Glyco_hydro_25"/>
</dbReference>
<protein>
    <submittedName>
        <fullName evidence="6">Glycoside hydrolase, family 25</fullName>
    </submittedName>
</protein>
<sequence length="410" mass="47481">MKKFITGLPTLLLTLLLFACNDKNSSQKQQSQSTFTGIGTRTNGRTRYVGELLKGRFNGYGELNIGDSLIYSGQWRAGKRCGRGLSHDSLRRTINGIWHADTLISGTRRDASGIYIGQMDRRGMAHGHGQYIYANGDTYEGRWQNDRRDGFGFLLSAHHHIKAGEWKRDKYYGERVLYTSERIYGIDISKYQHIAGKRYYAIHWNRIRIAHLGTISRKRVRGTVDYPVSFVYIKSTEGKTVRNPYYSADYRQAKAHGLHVGSYHFFSTLSHPTAQAAFFLRHSYFRKGDFPPVLDVEPTPDQIRRMGGTEVLFNHIRTWLRIVHRRIGARPVLYVSQMFVNRYLPLAPDIKKQYDVWIARYGEYKPDVRLIYWQLCPDGHIRGIHGEVDISVFNGFRPQFDEFVRSKTIP</sequence>
<dbReference type="Pfam" id="PF02493">
    <property type="entry name" value="MORN"/>
    <property type="match status" value="4"/>
</dbReference>
<dbReference type="InterPro" id="IPR018077">
    <property type="entry name" value="Glyco_hydro_fam25_subgr"/>
</dbReference>
<dbReference type="Pfam" id="PF01183">
    <property type="entry name" value="Glyco_hydro_25"/>
    <property type="match status" value="1"/>
</dbReference>
<dbReference type="RefSeq" id="WP_021583552.1">
    <property type="nucleotide sequence ID" value="NZ_AWET01000017.1"/>
</dbReference>
<gene>
    <name evidence="6" type="ORF">HMPREF1218_1994</name>
</gene>
<dbReference type="Gene3D" id="2.20.110.10">
    <property type="entry name" value="Histone H3 K4-specific methyltransferase SET7/9 N-terminal domain"/>
    <property type="match status" value="1"/>
</dbReference>
<organism evidence="6 7">
    <name type="scientific">Hoylesella pleuritidis F0068</name>
    <dbReference type="NCBI Taxonomy" id="1081904"/>
    <lineage>
        <taxon>Bacteria</taxon>
        <taxon>Pseudomonadati</taxon>
        <taxon>Bacteroidota</taxon>
        <taxon>Bacteroidia</taxon>
        <taxon>Bacteroidales</taxon>
        <taxon>Prevotellaceae</taxon>
        <taxon>Hoylesella</taxon>
    </lineage>
</organism>
<dbReference type="PROSITE" id="PS51904">
    <property type="entry name" value="GLYCOSYL_HYDROL_F25_2"/>
    <property type="match status" value="1"/>
</dbReference>
<dbReference type="GO" id="GO:0016998">
    <property type="term" value="P:cell wall macromolecule catabolic process"/>
    <property type="evidence" value="ECO:0007669"/>
    <property type="project" value="InterPro"/>
</dbReference>
<feature type="signal peptide" evidence="5">
    <location>
        <begin position="1"/>
        <end position="19"/>
    </location>
</feature>
<dbReference type="Gene3D" id="3.20.20.80">
    <property type="entry name" value="Glycosidases"/>
    <property type="match status" value="1"/>
</dbReference>
<comment type="caution">
    <text evidence="6">The sequence shown here is derived from an EMBL/GenBank/DDBJ whole genome shotgun (WGS) entry which is preliminary data.</text>
</comment>
<keyword evidence="4" id="KW-0326">Glycosidase</keyword>
<dbReference type="SUPFAM" id="SSF51445">
    <property type="entry name" value="(Trans)glycosidases"/>
    <property type="match status" value="1"/>
</dbReference>
<dbReference type="InterPro" id="IPR017853">
    <property type="entry name" value="GH"/>
</dbReference>
<evidence type="ECO:0000256" key="3">
    <source>
        <dbReference type="ARBA" id="ARBA00022801"/>
    </source>
</evidence>
<evidence type="ECO:0000256" key="5">
    <source>
        <dbReference type="SAM" id="SignalP"/>
    </source>
</evidence>
<dbReference type="Proteomes" id="UP000016600">
    <property type="component" value="Unassembled WGS sequence"/>
</dbReference>
<evidence type="ECO:0000256" key="4">
    <source>
        <dbReference type="ARBA" id="ARBA00023295"/>
    </source>
</evidence>
<dbReference type="PANTHER" id="PTHR34135:SF2">
    <property type="entry name" value="LYSOZYME"/>
    <property type="match status" value="1"/>
</dbReference>
<evidence type="ECO:0000313" key="6">
    <source>
        <dbReference type="EMBL" id="ERK03132.1"/>
    </source>
</evidence>
<dbReference type="SMART" id="SM00641">
    <property type="entry name" value="Glyco_25"/>
    <property type="match status" value="1"/>
</dbReference>
<dbReference type="SUPFAM" id="SSF82185">
    <property type="entry name" value="Histone H3 K4-specific methyltransferase SET7/9 N-terminal domain"/>
    <property type="match status" value="1"/>
</dbReference>
<dbReference type="GO" id="GO:0003796">
    <property type="term" value="F:lysozyme activity"/>
    <property type="evidence" value="ECO:0007669"/>
    <property type="project" value="InterPro"/>
</dbReference>
<dbReference type="PATRIC" id="fig|1081904.3.peg.868"/>
<dbReference type="EMBL" id="AWET01000017">
    <property type="protein sequence ID" value="ERK03132.1"/>
    <property type="molecule type" value="Genomic_DNA"/>
</dbReference>
<dbReference type="AlphaFoldDB" id="U2KXF9"/>
<dbReference type="GO" id="GO:0016052">
    <property type="term" value="P:carbohydrate catabolic process"/>
    <property type="evidence" value="ECO:0007669"/>
    <property type="project" value="TreeGrafter"/>
</dbReference>
<dbReference type="InterPro" id="IPR003409">
    <property type="entry name" value="MORN"/>
</dbReference>
<reference evidence="6 7" key="1">
    <citation type="submission" date="2013-08" db="EMBL/GenBank/DDBJ databases">
        <authorList>
            <person name="Durkin A.S."/>
            <person name="Haft D.R."/>
            <person name="McCorrison J."/>
            <person name="Torralba M."/>
            <person name="Gillis M."/>
            <person name="Haft D.H."/>
            <person name="Methe B."/>
            <person name="Sutton G."/>
            <person name="Nelson K.E."/>
        </authorList>
    </citation>
    <scope>NUCLEOTIDE SEQUENCE [LARGE SCALE GENOMIC DNA]</scope>
    <source>
        <strain evidence="6 7">F0068</strain>
    </source>
</reference>
<keyword evidence="2" id="KW-0677">Repeat</keyword>
<accession>U2KXF9</accession>
<keyword evidence="7" id="KW-1185">Reference proteome</keyword>
<feature type="chain" id="PRO_5004631211" evidence="5">
    <location>
        <begin position="20"/>
        <end position="410"/>
    </location>
</feature>